<dbReference type="InterPro" id="IPR036388">
    <property type="entry name" value="WH-like_DNA-bd_sf"/>
</dbReference>
<protein>
    <submittedName>
        <fullName evidence="6">LysR family transcriptional regulator, glycine cleavage system transcriptional activator</fullName>
    </submittedName>
</protein>
<dbReference type="Pfam" id="PF00126">
    <property type="entry name" value="HTH_1"/>
    <property type="match status" value="1"/>
</dbReference>
<dbReference type="GO" id="GO:0043565">
    <property type="term" value="F:sequence-specific DNA binding"/>
    <property type="evidence" value="ECO:0007669"/>
    <property type="project" value="TreeGrafter"/>
</dbReference>
<dbReference type="PROSITE" id="PS50931">
    <property type="entry name" value="HTH_LYSR"/>
    <property type="match status" value="1"/>
</dbReference>
<keyword evidence="3" id="KW-0238">DNA-binding</keyword>
<organism evidence="6 7">
    <name type="scientific">Sulfitobacter delicatus</name>
    <dbReference type="NCBI Taxonomy" id="218672"/>
    <lineage>
        <taxon>Bacteria</taxon>
        <taxon>Pseudomonadati</taxon>
        <taxon>Pseudomonadota</taxon>
        <taxon>Alphaproteobacteria</taxon>
        <taxon>Rhodobacterales</taxon>
        <taxon>Roseobacteraceae</taxon>
        <taxon>Sulfitobacter</taxon>
    </lineage>
</organism>
<evidence type="ECO:0000256" key="1">
    <source>
        <dbReference type="ARBA" id="ARBA00009437"/>
    </source>
</evidence>
<accession>A0A1G7HJK6</accession>
<dbReference type="EMBL" id="FNBP01000001">
    <property type="protein sequence ID" value="SDF00605.1"/>
    <property type="molecule type" value="Genomic_DNA"/>
</dbReference>
<evidence type="ECO:0000259" key="5">
    <source>
        <dbReference type="PROSITE" id="PS50931"/>
    </source>
</evidence>
<feature type="domain" description="HTH lysR-type" evidence="5">
    <location>
        <begin position="7"/>
        <end position="64"/>
    </location>
</feature>
<dbReference type="Gene3D" id="1.10.10.10">
    <property type="entry name" value="Winged helix-like DNA-binding domain superfamily/Winged helix DNA-binding domain"/>
    <property type="match status" value="1"/>
</dbReference>
<dbReference type="Gene3D" id="3.40.190.10">
    <property type="entry name" value="Periplasmic binding protein-like II"/>
    <property type="match status" value="2"/>
</dbReference>
<evidence type="ECO:0000256" key="3">
    <source>
        <dbReference type="ARBA" id="ARBA00023125"/>
    </source>
</evidence>
<dbReference type="GO" id="GO:0006351">
    <property type="term" value="P:DNA-templated transcription"/>
    <property type="evidence" value="ECO:0007669"/>
    <property type="project" value="TreeGrafter"/>
</dbReference>
<comment type="similarity">
    <text evidence="1">Belongs to the LysR transcriptional regulatory family.</text>
</comment>
<evidence type="ECO:0000256" key="4">
    <source>
        <dbReference type="ARBA" id="ARBA00023163"/>
    </source>
</evidence>
<dbReference type="OrthoDB" id="7328368at2"/>
<dbReference type="InterPro" id="IPR000847">
    <property type="entry name" value="LysR_HTH_N"/>
</dbReference>
<dbReference type="GO" id="GO:0003700">
    <property type="term" value="F:DNA-binding transcription factor activity"/>
    <property type="evidence" value="ECO:0007669"/>
    <property type="project" value="InterPro"/>
</dbReference>
<dbReference type="InterPro" id="IPR005119">
    <property type="entry name" value="LysR_subst-bd"/>
</dbReference>
<dbReference type="Proteomes" id="UP000199399">
    <property type="component" value="Unassembled WGS sequence"/>
</dbReference>
<proteinExistence type="inferred from homology"/>
<reference evidence="7" key="1">
    <citation type="submission" date="2016-10" db="EMBL/GenBank/DDBJ databases">
        <authorList>
            <person name="Varghese N."/>
            <person name="Submissions S."/>
        </authorList>
    </citation>
    <scope>NUCLEOTIDE SEQUENCE [LARGE SCALE GENOMIC DNA]</scope>
    <source>
        <strain evidence="7">DSM 16477</strain>
    </source>
</reference>
<dbReference type="PANTHER" id="PTHR30537">
    <property type="entry name" value="HTH-TYPE TRANSCRIPTIONAL REGULATOR"/>
    <property type="match status" value="1"/>
</dbReference>
<evidence type="ECO:0000313" key="6">
    <source>
        <dbReference type="EMBL" id="SDF00605.1"/>
    </source>
</evidence>
<dbReference type="RefSeq" id="WP_093738168.1">
    <property type="nucleotide sequence ID" value="NZ_FNBP01000001.1"/>
</dbReference>
<dbReference type="InterPro" id="IPR058163">
    <property type="entry name" value="LysR-type_TF_proteobact-type"/>
</dbReference>
<dbReference type="STRING" id="218672.SAMN04489759_101141"/>
<dbReference type="InterPro" id="IPR036390">
    <property type="entry name" value="WH_DNA-bd_sf"/>
</dbReference>
<keyword evidence="7" id="KW-1185">Reference proteome</keyword>
<dbReference type="SUPFAM" id="SSF46785">
    <property type="entry name" value="Winged helix' DNA-binding domain"/>
    <property type="match status" value="1"/>
</dbReference>
<sequence length="296" mass="31952">MDWRDLPPLSALRAFSAFVETGNLVKAGAALGVSHGAISQQLRGLEEHLDVALLDRSGRALRLTPEGEKLGEALHAGFGGMIEAVQEITGVQDARPLHISTTPTFAASWLMPRLPQFRAQYPDVDLMLNPTPEVVALSSDGIDVALRYGKGVWPGMEAEMLLCSSMVVVGAPSLVGPGELPDVKALAELPWLEEYGTTEASRWLEEQGIDRGPRRGWMRLPGNLLLDAARDGQGVAVVVRAFAEGDIAAGRLVALMEQEPGSAGYYIVTRPGVQRPALRNFIKWLRREGKAALRGC</sequence>
<evidence type="ECO:0000256" key="2">
    <source>
        <dbReference type="ARBA" id="ARBA00023015"/>
    </source>
</evidence>
<keyword evidence="4" id="KW-0804">Transcription</keyword>
<evidence type="ECO:0000313" key="7">
    <source>
        <dbReference type="Proteomes" id="UP000199399"/>
    </source>
</evidence>
<dbReference type="SUPFAM" id="SSF53850">
    <property type="entry name" value="Periplasmic binding protein-like II"/>
    <property type="match status" value="1"/>
</dbReference>
<dbReference type="PANTHER" id="PTHR30537:SF26">
    <property type="entry name" value="GLYCINE CLEAVAGE SYSTEM TRANSCRIPTIONAL ACTIVATOR"/>
    <property type="match status" value="1"/>
</dbReference>
<dbReference type="Pfam" id="PF03466">
    <property type="entry name" value="LysR_substrate"/>
    <property type="match status" value="1"/>
</dbReference>
<gene>
    <name evidence="6" type="ORF">SAMN04489759_101141</name>
</gene>
<name>A0A1G7HJK6_9RHOB</name>
<keyword evidence="2" id="KW-0805">Transcription regulation</keyword>
<dbReference type="AlphaFoldDB" id="A0A1G7HJK6"/>